<evidence type="ECO:0000313" key="4">
    <source>
        <dbReference type="Proteomes" id="UP000266861"/>
    </source>
</evidence>
<protein>
    <submittedName>
        <fullName evidence="3">Uncharacterized protein</fullName>
    </submittedName>
</protein>
<accession>A0A397IP10</accession>
<organism evidence="3 4">
    <name type="scientific">Diversispora epigaea</name>
    <dbReference type="NCBI Taxonomy" id="1348612"/>
    <lineage>
        <taxon>Eukaryota</taxon>
        <taxon>Fungi</taxon>
        <taxon>Fungi incertae sedis</taxon>
        <taxon>Mucoromycota</taxon>
        <taxon>Glomeromycotina</taxon>
        <taxon>Glomeromycetes</taxon>
        <taxon>Diversisporales</taxon>
        <taxon>Diversisporaceae</taxon>
        <taxon>Diversispora</taxon>
    </lineage>
</organism>
<evidence type="ECO:0000256" key="1">
    <source>
        <dbReference type="SAM" id="MobiDB-lite"/>
    </source>
</evidence>
<dbReference type="OrthoDB" id="195089at2759"/>
<keyword evidence="2" id="KW-1133">Transmembrane helix</keyword>
<keyword evidence="4" id="KW-1185">Reference proteome</keyword>
<dbReference type="AlphaFoldDB" id="A0A397IP10"/>
<evidence type="ECO:0000313" key="3">
    <source>
        <dbReference type="EMBL" id="RHZ75476.1"/>
    </source>
</evidence>
<feature type="region of interest" description="Disordered" evidence="1">
    <location>
        <begin position="16"/>
        <end position="61"/>
    </location>
</feature>
<keyword evidence="2" id="KW-0472">Membrane</keyword>
<dbReference type="EMBL" id="PQFF01000198">
    <property type="protein sequence ID" value="RHZ75476.1"/>
    <property type="molecule type" value="Genomic_DNA"/>
</dbReference>
<name>A0A397IP10_9GLOM</name>
<feature type="transmembrane region" description="Helical" evidence="2">
    <location>
        <begin position="67"/>
        <end position="86"/>
    </location>
</feature>
<feature type="compositionally biased region" description="Low complexity" evidence="1">
    <location>
        <begin position="37"/>
        <end position="61"/>
    </location>
</feature>
<reference evidence="3 4" key="1">
    <citation type="submission" date="2018-08" db="EMBL/GenBank/DDBJ databases">
        <title>Genome and evolution of the arbuscular mycorrhizal fungus Diversispora epigaea (formerly Glomus versiforme) and its bacterial endosymbionts.</title>
        <authorList>
            <person name="Sun X."/>
            <person name="Fei Z."/>
            <person name="Harrison M."/>
        </authorList>
    </citation>
    <scope>NUCLEOTIDE SEQUENCE [LARGE SCALE GENOMIC DNA]</scope>
    <source>
        <strain evidence="3 4">IT104</strain>
    </source>
</reference>
<proteinExistence type="predicted"/>
<dbReference type="Proteomes" id="UP000266861">
    <property type="component" value="Unassembled WGS sequence"/>
</dbReference>
<comment type="caution">
    <text evidence="3">The sequence shown here is derived from an EMBL/GenBank/DDBJ whole genome shotgun (WGS) entry which is preliminary data.</text>
</comment>
<gene>
    <name evidence="3" type="ORF">Glove_213g118</name>
</gene>
<sequence>MLLRYVKQYHFGQFFTQKTDNNNDDDNNNDNGRGRGEINNNNSNNSNNDDDNNNNNHNNNNNNDNKYFTIVSLIVSGINIILGYNISDMKKWNEEIIHEICLRLLKLMNTILCLEKVSLQPSSSEHLVKLTKYIKNSEAGEIKEHFIEVIKLAGLNFTE</sequence>
<evidence type="ECO:0000256" key="2">
    <source>
        <dbReference type="SAM" id="Phobius"/>
    </source>
</evidence>
<keyword evidence="2" id="KW-0812">Transmembrane</keyword>